<dbReference type="PANTHER" id="PTHR30419">
    <property type="entry name" value="HTH-TYPE TRANSCRIPTIONAL REGULATOR YBHD"/>
    <property type="match status" value="1"/>
</dbReference>
<evidence type="ECO:0000313" key="6">
    <source>
        <dbReference type="EMBL" id="SAK49583.1"/>
    </source>
</evidence>
<reference evidence="6" key="1">
    <citation type="submission" date="2016-01" db="EMBL/GenBank/DDBJ databases">
        <authorList>
            <person name="Peeters C."/>
        </authorList>
    </citation>
    <scope>NUCLEOTIDE SEQUENCE [LARGE SCALE GENOMIC DNA]</scope>
    <source>
        <strain evidence="6">LMG 29326</strain>
    </source>
</reference>
<feature type="domain" description="HTH lysR-type" evidence="5">
    <location>
        <begin position="1"/>
        <end position="58"/>
    </location>
</feature>
<dbReference type="RefSeq" id="WP_087043225.1">
    <property type="nucleotide sequence ID" value="NZ_FCOB02000004.1"/>
</dbReference>
<dbReference type="Gene3D" id="3.40.190.10">
    <property type="entry name" value="Periplasmic binding protein-like II"/>
    <property type="match status" value="2"/>
</dbReference>
<dbReference type="PROSITE" id="PS50931">
    <property type="entry name" value="HTH_LYSR"/>
    <property type="match status" value="1"/>
</dbReference>
<keyword evidence="3" id="KW-0238">DNA-binding</keyword>
<proteinExistence type="inferred from homology"/>
<dbReference type="InterPro" id="IPR036390">
    <property type="entry name" value="WH_DNA-bd_sf"/>
</dbReference>
<dbReference type="OrthoDB" id="8839922at2"/>
<keyword evidence="7" id="KW-1185">Reference proteome</keyword>
<evidence type="ECO:0000313" key="7">
    <source>
        <dbReference type="Proteomes" id="UP000054978"/>
    </source>
</evidence>
<dbReference type="InterPro" id="IPR005119">
    <property type="entry name" value="LysR_subst-bd"/>
</dbReference>
<evidence type="ECO:0000259" key="5">
    <source>
        <dbReference type="PROSITE" id="PS50931"/>
    </source>
</evidence>
<dbReference type="EMBL" id="FCOB02000004">
    <property type="protein sequence ID" value="SAK49583.1"/>
    <property type="molecule type" value="Genomic_DNA"/>
</dbReference>
<dbReference type="FunFam" id="1.10.10.10:FF:000001">
    <property type="entry name" value="LysR family transcriptional regulator"/>
    <property type="match status" value="1"/>
</dbReference>
<evidence type="ECO:0000256" key="3">
    <source>
        <dbReference type="ARBA" id="ARBA00023125"/>
    </source>
</evidence>
<dbReference type="GO" id="GO:0003700">
    <property type="term" value="F:DNA-binding transcription factor activity"/>
    <property type="evidence" value="ECO:0007669"/>
    <property type="project" value="InterPro"/>
</dbReference>
<evidence type="ECO:0000256" key="2">
    <source>
        <dbReference type="ARBA" id="ARBA00023015"/>
    </source>
</evidence>
<evidence type="ECO:0000256" key="4">
    <source>
        <dbReference type="ARBA" id="ARBA00023163"/>
    </source>
</evidence>
<dbReference type="InterPro" id="IPR050950">
    <property type="entry name" value="HTH-type_LysR_regulators"/>
</dbReference>
<organism evidence="6 7">
    <name type="scientific">Caballeronia ptereochthonis</name>
    <dbReference type="NCBI Taxonomy" id="1777144"/>
    <lineage>
        <taxon>Bacteria</taxon>
        <taxon>Pseudomonadati</taxon>
        <taxon>Pseudomonadota</taxon>
        <taxon>Betaproteobacteria</taxon>
        <taxon>Burkholderiales</taxon>
        <taxon>Burkholderiaceae</taxon>
        <taxon>Caballeronia</taxon>
    </lineage>
</organism>
<dbReference type="InterPro" id="IPR000847">
    <property type="entry name" value="LysR_HTH_N"/>
</dbReference>
<dbReference type="InterPro" id="IPR036388">
    <property type="entry name" value="WH-like_DNA-bd_sf"/>
</dbReference>
<gene>
    <name evidence="6" type="ORF">AWB83_01068</name>
</gene>
<dbReference type="Pfam" id="PF00126">
    <property type="entry name" value="HTH_1"/>
    <property type="match status" value="1"/>
</dbReference>
<dbReference type="PANTHER" id="PTHR30419:SF2">
    <property type="entry name" value="LYSR FAMILY TRANSCRIPTIONAL REGULATOR"/>
    <property type="match status" value="1"/>
</dbReference>
<accession>A0A157ZVR6</accession>
<dbReference type="Gene3D" id="1.10.10.10">
    <property type="entry name" value="Winged helix-like DNA-binding domain superfamily/Winged helix DNA-binding domain"/>
    <property type="match status" value="1"/>
</dbReference>
<keyword evidence="4" id="KW-0804">Transcription</keyword>
<dbReference type="SUPFAM" id="SSF46785">
    <property type="entry name" value="Winged helix' DNA-binding domain"/>
    <property type="match status" value="1"/>
</dbReference>
<dbReference type="Proteomes" id="UP000054978">
    <property type="component" value="Unassembled WGS sequence"/>
</dbReference>
<dbReference type="STRING" id="1777144.AWB83_01068"/>
<dbReference type="GO" id="GO:0003677">
    <property type="term" value="F:DNA binding"/>
    <property type="evidence" value="ECO:0007669"/>
    <property type="project" value="UniProtKB-KW"/>
</dbReference>
<dbReference type="AlphaFoldDB" id="A0A157ZVR6"/>
<sequence length="304" mass="34029">MHANVLRYFVEVARCGSIRKAAQNLYVASSAVNRQILKLESEMGTELFDRLPNGIRLNAAGERVLQHIRGTLNDFHLMRSELDELKGERKGHVSVVAMDSLFVDFLPATVEEFSDAYPAVTYSIAAVPPHDVPPRVLSGEYDVGITYITKLPAGLDVVTEVPLPPGVVMASSHPLAKKERITFDECRNHAFLRLEGRSPIQGVVSTDFPEYWESLQPSVTCNSTTLLKRLIASGRGISFFSKLAFLDELSRGDVMWRPIDDENVNELTVGIIIPNQRALPNVTGEFVERMVRRLKHVELTLREF</sequence>
<comment type="similarity">
    <text evidence="1">Belongs to the LysR transcriptional regulatory family.</text>
</comment>
<comment type="caution">
    <text evidence="6">The sequence shown here is derived from an EMBL/GenBank/DDBJ whole genome shotgun (WGS) entry which is preliminary data.</text>
</comment>
<protein>
    <submittedName>
        <fullName evidence="6">LysR family transcriptional regulator</fullName>
    </submittedName>
</protein>
<keyword evidence="2" id="KW-0805">Transcription regulation</keyword>
<evidence type="ECO:0000256" key="1">
    <source>
        <dbReference type="ARBA" id="ARBA00009437"/>
    </source>
</evidence>
<dbReference type="Pfam" id="PF03466">
    <property type="entry name" value="LysR_substrate"/>
    <property type="match status" value="1"/>
</dbReference>
<name>A0A157ZVR6_9BURK</name>
<dbReference type="PRINTS" id="PR00039">
    <property type="entry name" value="HTHLYSR"/>
</dbReference>
<dbReference type="GO" id="GO:0005829">
    <property type="term" value="C:cytosol"/>
    <property type="evidence" value="ECO:0007669"/>
    <property type="project" value="TreeGrafter"/>
</dbReference>
<dbReference type="SUPFAM" id="SSF53850">
    <property type="entry name" value="Periplasmic binding protein-like II"/>
    <property type="match status" value="1"/>
</dbReference>